<name>A0A085WKC4_9BACT</name>
<dbReference type="STRING" id="394096.DB31_7374"/>
<accession>A0A085WKC4</accession>
<proteinExistence type="predicted"/>
<evidence type="ECO:0000313" key="1">
    <source>
        <dbReference type="EMBL" id="KFE68137.1"/>
    </source>
</evidence>
<protein>
    <submittedName>
        <fullName evidence="1">Putative lipoprotein</fullName>
    </submittedName>
</protein>
<keyword evidence="2" id="KW-1185">Reference proteome</keyword>
<dbReference type="Proteomes" id="UP000028725">
    <property type="component" value="Unassembled WGS sequence"/>
</dbReference>
<gene>
    <name evidence="1" type="ORF">DB31_7374</name>
</gene>
<dbReference type="PROSITE" id="PS51257">
    <property type="entry name" value="PROKAR_LIPOPROTEIN"/>
    <property type="match status" value="1"/>
</dbReference>
<keyword evidence="1" id="KW-0449">Lipoprotein</keyword>
<organism evidence="1 2">
    <name type="scientific">Hyalangium minutum</name>
    <dbReference type="NCBI Taxonomy" id="394096"/>
    <lineage>
        <taxon>Bacteria</taxon>
        <taxon>Pseudomonadati</taxon>
        <taxon>Myxococcota</taxon>
        <taxon>Myxococcia</taxon>
        <taxon>Myxococcales</taxon>
        <taxon>Cystobacterineae</taxon>
        <taxon>Archangiaceae</taxon>
        <taxon>Hyalangium</taxon>
    </lineage>
</organism>
<sequence>MRLLWQGALAAVVATALSGCNDIEVCGSRQETPLGADGGNYRCSTAEDCPRSSRVSVCVTDVSPQQECVKCEETICTKVIPEACN</sequence>
<dbReference type="OrthoDB" id="5383061at2"/>
<comment type="caution">
    <text evidence="1">The sequence shown here is derived from an EMBL/GenBank/DDBJ whole genome shotgun (WGS) entry which is preliminary data.</text>
</comment>
<dbReference type="EMBL" id="JMCB01000006">
    <property type="protein sequence ID" value="KFE68137.1"/>
    <property type="molecule type" value="Genomic_DNA"/>
</dbReference>
<reference evidence="1 2" key="1">
    <citation type="submission" date="2014-04" db="EMBL/GenBank/DDBJ databases">
        <title>Genome assembly of Hyalangium minutum DSM 14724.</title>
        <authorList>
            <person name="Sharma G."/>
            <person name="Subramanian S."/>
        </authorList>
    </citation>
    <scope>NUCLEOTIDE SEQUENCE [LARGE SCALE GENOMIC DNA]</scope>
    <source>
        <strain evidence="1 2">DSM 14724</strain>
    </source>
</reference>
<dbReference type="AlphaFoldDB" id="A0A085WKC4"/>
<dbReference type="RefSeq" id="WP_044188640.1">
    <property type="nucleotide sequence ID" value="NZ_JMCB01000006.1"/>
</dbReference>
<evidence type="ECO:0000313" key="2">
    <source>
        <dbReference type="Proteomes" id="UP000028725"/>
    </source>
</evidence>